<name>L9YQY7_9EURY</name>
<dbReference type="eggNOG" id="arCOG02134">
    <property type="taxonomic scope" value="Archaea"/>
</dbReference>
<evidence type="ECO:0000313" key="1">
    <source>
        <dbReference type="EMBL" id="ELY75343.1"/>
    </source>
</evidence>
<accession>L9YQY7</accession>
<sequence>MEFGIRLHLAGLSLSNTVRELEKFGVKRSRKAVDDWVQKADLQPATDANPNHVAIGETVIRIEEQQ</sequence>
<dbReference type="Proteomes" id="UP000011618">
    <property type="component" value="Unassembled WGS sequence"/>
</dbReference>
<gene>
    <name evidence="1" type="ORF">C487_13273</name>
</gene>
<dbReference type="AlphaFoldDB" id="L9YQY7"/>
<comment type="caution">
    <text evidence="1">The sequence shown here is derived from an EMBL/GenBank/DDBJ whole genome shotgun (WGS) entry which is preliminary data.</text>
</comment>
<evidence type="ECO:0000313" key="2">
    <source>
        <dbReference type="Proteomes" id="UP000011618"/>
    </source>
</evidence>
<proteinExistence type="predicted"/>
<protein>
    <submittedName>
        <fullName evidence="1">Transposase</fullName>
    </submittedName>
</protein>
<dbReference type="PATRIC" id="fig|1227495.3.peg.2653"/>
<reference evidence="1 2" key="1">
    <citation type="journal article" date="2014" name="PLoS Genet.">
        <title>Phylogenetically driven sequencing of extremely halophilic archaea reveals strategies for static and dynamic osmo-response.</title>
        <authorList>
            <person name="Becker E.A."/>
            <person name="Seitzer P.M."/>
            <person name="Tritt A."/>
            <person name="Larsen D."/>
            <person name="Krusor M."/>
            <person name="Yao A.I."/>
            <person name="Wu D."/>
            <person name="Madern D."/>
            <person name="Eisen J.A."/>
            <person name="Darling A.E."/>
            <person name="Facciotti M.T."/>
        </authorList>
    </citation>
    <scope>NUCLEOTIDE SEQUENCE [LARGE SCALE GENOMIC DNA]</scope>
    <source>
        <strain evidence="1 2">DSM 3751</strain>
    </source>
</reference>
<organism evidence="1 2">
    <name type="scientific">Natrinema pallidum DSM 3751</name>
    <dbReference type="NCBI Taxonomy" id="1227495"/>
    <lineage>
        <taxon>Archaea</taxon>
        <taxon>Methanobacteriati</taxon>
        <taxon>Methanobacteriota</taxon>
        <taxon>Stenosarchaea group</taxon>
        <taxon>Halobacteria</taxon>
        <taxon>Halobacteriales</taxon>
        <taxon>Natrialbaceae</taxon>
        <taxon>Natrinema</taxon>
    </lineage>
</organism>
<dbReference type="EMBL" id="AOII01000080">
    <property type="protein sequence ID" value="ELY75343.1"/>
    <property type="molecule type" value="Genomic_DNA"/>
</dbReference>